<reference evidence="3" key="1">
    <citation type="submission" date="2016-10" db="EMBL/GenBank/DDBJ databases">
        <authorList>
            <person name="Varghese N."/>
            <person name="Submissions S."/>
        </authorList>
    </citation>
    <scope>NUCLEOTIDE SEQUENCE [LARGE SCALE GENOMIC DNA]</scope>
    <source>
        <strain evidence="3">MPL-11</strain>
    </source>
</reference>
<accession>A0A1H0ZK97</accession>
<protein>
    <recommendedName>
        <fullName evidence="1">DUF1858 domain-containing protein</fullName>
    </recommendedName>
</protein>
<evidence type="ECO:0000313" key="2">
    <source>
        <dbReference type="EMBL" id="SDQ27792.1"/>
    </source>
</evidence>
<dbReference type="Gene3D" id="1.10.3910.10">
    <property type="entry name" value="SP0561-like"/>
    <property type="match status" value="1"/>
</dbReference>
<dbReference type="Pfam" id="PF08984">
    <property type="entry name" value="DUF1858"/>
    <property type="match status" value="1"/>
</dbReference>
<dbReference type="Proteomes" id="UP000199481">
    <property type="component" value="Unassembled WGS sequence"/>
</dbReference>
<feature type="domain" description="DUF1858" evidence="1">
    <location>
        <begin position="4"/>
        <end position="60"/>
    </location>
</feature>
<evidence type="ECO:0000259" key="1">
    <source>
        <dbReference type="Pfam" id="PF08984"/>
    </source>
</evidence>
<gene>
    <name evidence="2" type="ORF">SAMN04487752_1567</name>
</gene>
<dbReference type="SUPFAM" id="SSF140683">
    <property type="entry name" value="SP0561-like"/>
    <property type="match status" value="1"/>
</dbReference>
<dbReference type="InterPro" id="IPR038062">
    <property type="entry name" value="ScdA-like_N_sf"/>
</dbReference>
<proteinExistence type="predicted"/>
<sequence length="74" mass="8417">MKEINLDSSVYELVTAYPEIQTILFDLGLKDIQKPGMLTTVGRYMTIPKGAKMKKIDLKVIIDQLEQLGFTIKE</sequence>
<dbReference type="InterPro" id="IPR015077">
    <property type="entry name" value="DUF1858"/>
</dbReference>
<keyword evidence="3" id="KW-1185">Reference proteome</keyword>
<dbReference type="RefSeq" id="WP_035020550.1">
    <property type="nucleotide sequence ID" value="NZ_CP084916.1"/>
</dbReference>
<dbReference type="OrthoDB" id="411397at2"/>
<name>A0A1H0ZK97_9LACT</name>
<evidence type="ECO:0000313" key="3">
    <source>
        <dbReference type="Proteomes" id="UP000199481"/>
    </source>
</evidence>
<dbReference type="AlphaFoldDB" id="A0A1H0ZK97"/>
<dbReference type="EMBL" id="FNJW01000008">
    <property type="protein sequence ID" value="SDQ27792.1"/>
    <property type="molecule type" value="Genomic_DNA"/>
</dbReference>
<organism evidence="2 3">
    <name type="scientific">Carnobacterium viridans</name>
    <dbReference type="NCBI Taxonomy" id="174587"/>
    <lineage>
        <taxon>Bacteria</taxon>
        <taxon>Bacillati</taxon>
        <taxon>Bacillota</taxon>
        <taxon>Bacilli</taxon>
        <taxon>Lactobacillales</taxon>
        <taxon>Carnobacteriaceae</taxon>
        <taxon>Carnobacterium</taxon>
    </lineage>
</organism>